<feature type="transmembrane region" description="Helical" evidence="8">
    <location>
        <begin position="743"/>
        <end position="760"/>
    </location>
</feature>
<feature type="domain" description="MrpA C-terminal/MbhE" evidence="12">
    <location>
        <begin position="685"/>
        <end position="758"/>
    </location>
</feature>
<feature type="transmembrane region" description="Helical" evidence="8">
    <location>
        <begin position="319"/>
        <end position="343"/>
    </location>
</feature>
<evidence type="ECO:0000313" key="14">
    <source>
        <dbReference type="Proteomes" id="UP000678513"/>
    </source>
</evidence>
<protein>
    <submittedName>
        <fullName evidence="13">DUF4040 family protein</fullName>
    </submittedName>
</protein>
<evidence type="ECO:0000259" key="12">
    <source>
        <dbReference type="Pfam" id="PF20501"/>
    </source>
</evidence>
<feature type="transmembrane region" description="Helical" evidence="8">
    <location>
        <begin position="680"/>
        <end position="700"/>
    </location>
</feature>
<comment type="subcellular location">
    <subcellularLocation>
        <location evidence="1">Cell membrane</location>
        <topology evidence="1">Multi-pass membrane protein</topology>
    </subcellularLocation>
    <subcellularLocation>
        <location evidence="7">Membrane</location>
        <topology evidence="7">Multi-pass membrane protein</topology>
    </subcellularLocation>
</comment>
<feature type="transmembrane region" description="Helical" evidence="8">
    <location>
        <begin position="862"/>
        <end position="889"/>
    </location>
</feature>
<dbReference type="RefSeq" id="WP_212327288.1">
    <property type="nucleotide sequence ID" value="NZ_AP024463.1"/>
</dbReference>
<gene>
    <name evidence="13" type="ORF">J5A65_07480</name>
</gene>
<dbReference type="InterPro" id="IPR046806">
    <property type="entry name" value="MrpA_C/MbhE"/>
</dbReference>
<evidence type="ECO:0000259" key="11">
    <source>
        <dbReference type="Pfam" id="PF13244"/>
    </source>
</evidence>
<feature type="transmembrane region" description="Helical" evidence="8">
    <location>
        <begin position="70"/>
        <end position="95"/>
    </location>
</feature>
<keyword evidence="3" id="KW-1003">Cell membrane</keyword>
<evidence type="ECO:0000259" key="9">
    <source>
        <dbReference type="Pfam" id="PF00361"/>
    </source>
</evidence>
<dbReference type="EMBL" id="CP072384">
    <property type="protein sequence ID" value="QUC09538.1"/>
    <property type="molecule type" value="Genomic_DNA"/>
</dbReference>
<keyword evidence="2" id="KW-0813">Transport</keyword>
<dbReference type="PANTHER" id="PTHR43373:SF1">
    <property type="entry name" value="NA(+)_H(+) ANTIPORTER SUBUNIT A"/>
    <property type="match status" value="1"/>
</dbReference>
<feature type="transmembrane region" description="Helical" evidence="8">
    <location>
        <begin position="832"/>
        <end position="850"/>
    </location>
</feature>
<feature type="transmembrane region" description="Helical" evidence="8">
    <location>
        <begin position="107"/>
        <end position="123"/>
    </location>
</feature>
<evidence type="ECO:0000256" key="8">
    <source>
        <dbReference type="SAM" id="Phobius"/>
    </source>
</evidence>
<organism evidence="13 14">
    <name type="scientific">Arachnia rubra</name>
    <dbReference type="NCBI Taxonomy" id="1547448"/>
    <lineage>
        <taxon>Bacteria</taxon>
        <taxon>Bacillati</taxon>
        <taxon>Actinomycetota</taxon>
        <taxon>Actinomycetes</taxon>
        <taxon>Propionibacteriales</taxon>
        <taxon>Propionibacteriaceae</taxon>
        <taxon>Arachnia</taxon>
    </lineage>
</organism>
<feature type="transmembrane region" description="Helical" evidence="8">
    <location>
        <begin position="909"/>
        <end position="926"/>
    </location>
</feature>
<feature type="transmembrane region" description="Helical" evidence="8">
    <location>
        <begin position="597"/>
        <end position="616"/>
    </location>
</feature>
<feature type="transmembrane region" description="Helical" evidence="8">
    <location>
        <begin position="563"/>
        <end position="585"/>
    </location>
</feature>
<dbReference type="InterPro" id="IPR001750">
    <property type="entry name" value="ND/Mrp_TM"/>
</dbReference>
<feature type="transmembrane region" description="Helical" evidence="8">
    <location>
        <begin position="648"/>
        <end position="668"/>
    </location>
</feature>
<dbReference type="InterPro" id="IPR050616">
    <property type="entry name" value="CPA3_Na-H_Antiporter_A"/>
</dbReference>
<dbReference type="Pfam" id="PF00361">
    <property type="entry name" value="Proton_antipo_M"/>
    <property type="match status" value="1"/>
</dbReference>
<keyword evidence="14" id="KW-1185">Reference proteome</keyword>
<feature type="transmembrane region" description="Helical" evidence="8">
    <location>
        <begin position="364"/>
        <end position="384"/>
    </location>
</feature>
<feature type="domain" description="NADH:quinone oxidoreductase/Mrp antiporter transmembrane" evidence="9">
    <location>
        <begin position="125"/>
        <end position="414"/>
    </location>
</feature>
<feature type="transmembrane region" description="Helical" evidence="8">
    <location>
        <begin position="200"/>
        <end position="219"/>
    </location>
</feature>
<keyword evidence="4 7" id="KW-0812">Transmembrane</keyword>
<dbReference type="Proteomes" id="UP000678513">
    <property type="component" value="Chromosome"/>
</dbReference>
<keyword evidence="6 8" id="KW-0472">Membrane</keyword>
<feature type="domain" description="MrpA C-terminal/MbhD" evidence="11">
    <location>
        <begin position="604"/>
        <end position="668"/>
    </location>
</feature>
<proteinExistence type="predicted"/>
<feature type="transmembrane region" description="Helical" evidence="8">
    <location>
        <begin position="404"/>
        <end position="428"/>
    </location>
</feature>
<dbReference type="InterPro" id="IPR007182">
    <property type="entry name" value="MnhB"/>
</dbReference>
<dbReference type="Pfam" id="PF20501">
    <property type="entry name" value="MbhE"/>
    <property type="match status" value="1"/>
</dbReference>
<evidence type="ECO:0000256" key="1">
    <source>
        <dbReference type="ARBA" id="ARBA00004651"/>
    </source>
</evidence>
<feature type="transmembrane region" description="Helical" evidence="8">
    <location>
        <begin position="295"/>
        <end position="313"/>
    </location>
</feature>
<dbReference type="NCBIfam" id="NF009290">
    <property type="entry name" value="PRK12650.1"/>
    <property type="match status" value="1"/>
</dbReference>
<dbReference type="InterPro" id="IPR025383">
    <property type="entry name" value="MrpA_C/MbhD"/>
</dbReference>
<reference evidence="13 14" key="1">
    <citation type="submission" date="2021-03" db="EMBL/GenBank/DDBJ databases">
        <title>Human Oral Microbial Genomes.</title>
        <authorList>
            <person name="Johnston C.D."/>
            <person name="Chen T."/>
            <person name="Dewhirst F.E."/>
        </authorList>
    </citation>
    <scope>NUCLEOTIDE SEQUENCE [LARGE SCALE GENOMIC DNA]</scope>
    <source>
        <strain evidence="13 14">DSMZ 100122</strain>
    </source>
</reference>
<feature type="transmembrane region" description="Helical" evidence="8">
    <location>
        <begin position="231"/>
        <end position="255"/>
    </location>
</feature>
<sequence length="984" mass="104671">MPVLISLILLLLAFIATPVFTRLLGRNAGWILAAFYIAAAAAQAPAAGAVVAGERTAWSLDWLPALGIRLAFAADGLGLVFSFLTLLIGAAVFIYSTRYLPIGRNHAFYQMMTAFTLSMQALVLADDLVVLFICWELTSLASFLLIACAGKSGEGASMRTLLITFAGGVLLLLAVAAIWWRTGTTSLSLVFGHEVWASDPGFTTLIAVLIALAGFTKAAQFPFHVWLPDAMAAITPVSAYLHAAAVVKAGIFLLLRFSPVFHDTPAWNGLLVASGLITTCIGGYFALEQTDVKRLMAYSTVSQLGLLTASIGLGTEAGIVAAVLHTIAHALFKSGLFMMVGVVDHATDTRDLRRFPPKLYRRMPFSFAVMALGCASMAGIPPMLGFVSKEAIFAALLGGPEASWTGWVAFLVATVGSVLTFAYCARALLGIFFDGMDEERPVHMHDPLLVGSAALPILVSVPLAAWLAGVAGSVRLAAEAATGRPAHIHLALWHGLGPELYATAAIVFLGILVVLQRKRLIGWILQHRFPLDGAKVMWHLTDWTRRFGSLQARAVGSDTPTRHVIPILGALGVLGVLGSWAVSVAGLPEQRPGLTKTIDIVVFVLITAATIGVCISRVRIASVLSLSAVGILATVQILALGAPDVAMTQLLVESLNIIVIMLVLQRLPSRFPIRRRGRNILTFGASAVVGAGVAGLTWALTARRDKSDLADYFLQNTKELASGDNVVNVILVEFRGFDTLGELSVLAMTAVAILALLSTVKDRYIDPPGQDPDLVPVTALGINQDPGSRAHRAIMEAWPNAVSLQVMLRFMAPLLIAISAVLFWRGHNSPGGGFNAALVAAALVGLVYLSTSKDRQVGPPRVPLFLVGGGVMLAVATGLFDLLAAGSFLQPIHFHLFGIHLTTSMFFDAGVYLAVLGLMFVSFNVLGATRGTAAGGEGTRERIDELLEGELPGPLETVRGERPRRPAIRTQFITKGTHPEEVKR</sequence>
<dbReference type="PANTHER" id="PTHR43373">
    <property type="entry name" value="NA(+)/H(+) ANTIPORTER SUBUNIT"/>
    <property type="match status" value="1"/>
</dbReference>
<feature type="transmembrane region" description="Helical" evidence="8">
    <location>
        <begin position="267"/>
        <end position="286"/>
    </location>
</feature>
<evidence type="ECO:0000313" key="13">
    <source>
        <dbReference type="EMBL" id="QUC09538.1"/>
    </source>
</evidence>
<evidence type="ECO:0000256" key="3">
    <source>
        <dbReference type="ARBA" id="ARBA00022475"/>
    </source>
</evidence>
<evidence type="ECO:0000259" key="10">
    <source>
        <dbReference type="Pfam" id="PF04039"/>
    </source>
</evidence>
<feature type="transmembrane region" description="Helical" evidence="8">
    <location>
        <begin position="491"/>
        <end position="515"/>
    </location>
</feature>
<keyword evidence="5 8" id="KW-1133">Transmembrane helix</keyword>
<dbReference type="Pfam" id="PF13244">
    <property type="entry name" value="MbhD"/>
    <property type="match status" value="1"/>
</dbReference>
<dbReference type="PRINTS" id="PR01434">
    <property type="entry name" value="NADHDHGNASE5"/>
</dbReference>
<evidence type="ECO:0000256" key="5">
    <source>
        <dbReference type="ARBA" id="ARBA00022989"/>
    </source>
</evidence>
<dbReference type="Pfam" id="PF04039">
    <property type="entry name" value="MnhB"/>
    <property type="match status" value="1"/>
</dbReference>
<feature type="transmembrane region" description="Helical" evidence="8">
    <location>
        <begin position="448"/>
        <end position="471"/>
    </location>
</feature>
<evidence type="ECO:0000256" key="6">
    <source>
        <dbReference type="ARBA" id="ARBA00023136"/>
    </source>
</evidence>
<evidence type="ECO:0000256" key="7">
    <source>
        <dbReference type="RuleBase" id="RU000320"/>
    </source>
</evidence>
<evidence type="ECO:0000256" key="4">
    <source>
        <dbReference type="ARBA" id="ARBA00022692"/>
    </source>
</evidence>
<evidence type="ECO:0000256" key="2">
    <source>
        <dbReference type="ARBA" id="ARBA00022448"/>
    </source>
</evidence>
<feature type="domain" description="Na+/H+ antiporter MnhB subunit-related protein" evidence="10">
    <location>
        <begin position="804"/>
        <end position="919"/>
    </location>
</feature>
<feature type="transmembrane region" description="Helical" evidence="8">
    <location>
        <begin position="129"/>
        <end position="149"/>
    </location>
</feature>
<feature type="transmembrane region" description="Helical" evidence="8">
    <location>
        <begin position="623"/>
        <end position="642"/>
    </location>
</feature>
<feature type="transmembrane region" description="Helical" evidence="8">
    <location>
        <begin position="806"/>
        <end position="826"/>
    </location>
</feature>
<accession>A0ABX7Y9U0</accession>
<name>A0ABX7Y9U0_9ACTN</name>
<feature type="transmembrane region" description="Helical" evidence="8">
    <location>
        <begin position="161"/>
        <end position="180"/>
    </location>
</feature>